<dbReference type="SUPFAM" id="SSF49599">
    <property type="entry name" value="TRAF domain-like"/>
    <property type="match status" value="1"/>
</dbReference>
<dbReference type="Pfam" id="PF00651">
    <property type="entry name" value="BTB"/>
    <property type="match status" value="1"/>
</dbReference>
<protein>
    <recommendedName>
        <fullName evidence="1">BTB domain-containing protein</fullName>
    </recommendedName>
</protein>
<dbReference type="Proteomes" id="UP000594454">
    <property type="component" value="Chromosome 3"/>
</dbReference>
<reference evidence="2 3" key="1">
    <citation type="submission" date="2020-11" db="EMBL/GenBank/DDBJ databases">
        <authorList>
            <person name="Wallbank WR R."/>
            <person name="Pardo Diaz C."/>
            <person name="Kozak K."/>
            <person name="Martin S."/>
            <person name="Jiggins C."/>
            <person name="Moest M."/>
            <person name="Warren A I."/>
            <person name="Generalovic N T."/>
            <person name="Byers J.R.P. K."/>
            <person name="Montejo-Kovacevich G."/>
            <person name="Yen C E."/>
        </authorList>
    </citation>
    <scope>NUCLEOTIDE SEQUENCE [LARGE SCALE GENOMIC DNA]</scope>
</reference>
<feature type="domain" description="BTB" evidence="1">
    <location>
        <begin position="176"/>
        <end position="241"/>
    </location>
</feature>
<proteinExistence type="predicted"/>
<organism evidence="2 3">
    <name type="scientific">Hermetia illucens</name>
    <name type="common">Black soldier fly</name>
    <dbReference type="NCBI Taxonomy" id="343691"/>
    <lineage>
        <taxon>Eukaryota</taxon>
        <taxon>Metazoa</taxon>
        <taxon>Ecdysozoa</taxon>
        <taxon>Arthropoda</taxon>
        <taxon>Hexapoda</taxon>
        <taxon>Insecta</taxon>
        <taxon>Pterygota</taxon>
        <taxon>Neoptera</taxon>
        <taxon>Endopterygota</taxon>
        <taxon>Diptera</taxon>
        <taxon>Brachycera</taxon>
        <taxon>Stratiomyomorpha</taxon>
        <taxon>Stratiomyidae</taxon>
        <taxon>Hermetiinae</taxon>
        <taxon>Hermetia</taxon>
    </lineage>
</organism>
<dbReference type="AlphaFoldDB" id="A0A7R8UQ10"/>
<dbReference type="InParanoid" id="A0A7R8UQ10"/>
<gene>
    <name evidence="2" type="ORF">HERILL_LOCUS7423</name>
</gene>
<dbReference type="InterPro" id="IPR008974">
    <property type="entry name" value="TRAF-like"/>
</dbReference>
<dbReference type="OrthoDB" id="10594413at2759"/>
<evidence type="ECO:0000313" key="3">
    <source>
        <dbReference type="Proteomes" id="UP000594454"/>
    </source>
</evidence>
<dbReference type="InterPro" id="IPR011333">
    <property type="entry name" value="SKP1/BTB/POZ_sf"/>
</dbReference>
<name>A0A7R8UQ10_HERIL</name>
<evidence type="ECO:0000313" key="2">
    <source>
        <dbReference type="EMBL" id="CAD7084535.1"/>
    </source>
</evidence>
<dbReference type="InterPro" id="IPR000210">
    <property type="entry name" value="BTB/POZ_dom"/>
</dbReference>
<sequence>MAKITSHGQTAIQSLVHTLNYTVENFTHQCRFPHDEHFFVQGGFQLNGIEGFIRFYPRGYSNDDENWLTLYIGLVSSSDVEIYMNFEVNIITLVENHEVGVLFQQFQLLFTPEFMWNAVKVVPTKAILKRMLLPDGGLKVRFVLRTHIHGIDRRLSSKFESIWHKIKEVLQQEPGKQRFDVAFVTDKRIFFAHKRILIYNFAFRAILSEWSDYNGSIIQLPCVRTEVFEEMLVDCYVKSNRFCRKCFSVRKSKDAICCEIVSWRR</sequence>
<dbReference type="Gene3D" id="2.60.210.10">
    <property type="entry name" value="Apoptosis, Tumor Necrosis Factor Receptor Associated Protein 2, Chain A"/>
    <property type="match status" value="1"/>
</dbReference>
<dbReference type="SUPFAM" id="SSF54695">
    <property type="entry name" value="POZ domain"/>
    <property type="match status" value="1"/>
</dbReference>
<dbReference type="EMBL" id="LR899011">
    <property type="protein sequence ID" value="CAD7084535.1"/>
    <property type="molecule type" value="Genomic_DNA"/>
</dbReference>
<accession>A0A7R8UQ10</accession>
<keyword evidence="3" id="KW-1185">Reference proteome</keyword>
<evidence type="ECO:0000259" key="1">
    <source>
        <dbReference type="Pfam" id="PF00651"/>
    </source>
</evidence>